<comment type="caution">
    <text evidence="1">The sequence shown here is derived from an EMBL/GenBank/DDBJ whole genome shotgun (WGS) entry which is preliminary data.</text>
</comment>
<dbReference type="Proteomes" id="UP000799777">
    <property type="component" value="Unassembled WGS sequence"/>
</dbReference>
<dbReference type="PANTHER" id="PTHR24148:SF64">
    <property type="entry name" value="HETEROKARYON INCOMPATIBILITY DOMAIN-CONTAINING PROTEIN"/>
    <property type="match status" value="1"/>
</dbReference>
<accession>A0A9P4LFZ6</accession>
<evidence type="ECO:0000313" key="2">
    <source>
        <dbReference type="Proteomes" id="UP000799777"/>
    </source>
</evidence>
<protein>
    <submittedName>
        <fullName evidence="1">Uncharacterized protein</fullName>
    </submittedName>
</protein>
<dbReference type="Pfam" id="PF26639">
    <property type="entry name" value="Het-6_barrel"/>
    <property type="match status" value="1"/>
</dbReference>
<proteinExistence type="predicted"/>
<dbReference type="InterPro" id="IPR052895">
    <property type="entry name" value="HetReg/Transcr_Mod"/>
</dbReference>
<name>A0A9P4LFZ6_9PLEO</name>
<keyword evidence="2" id="KW-1185">Reference proteome</keyword>
<sequence>MSDVEGARITSDRMARAQAFDACRGCSAQRLPATRRLTKSPVFTEATILPVAAYRLGAIQNNQPRGVDHPIMLIHEREPLLHVKNPLPIEDPRNTYDPCWMQRSRDSLRHQHVPPVRDEFADEETFQRIVDADRAIRSAVLRRRFMRLDSRHVGVGPGLAHAGDEVMVFYGARTPFVVRKLSQVPIEGLKGTSWQTVWTVIGECYVIGVMDGEVIEHNERSIEGPETVFLI</sequence>
<reference evidence="1" key="1">
    <citation type="journal article" date="2020" name="Stud. Mycol.">
        <title>101 Dothideomycetes genomes: a test case for predicting lifestyles and emergence of pathogens.</title>
        <authorList>
            <person name="Haridas S."/>
            <person name="Albert R."/>
            <person name="Binder M."/>
            <person name="Bloem J."/>
            <person name="Labutti K."/>
            <person name="Salamov A."/>
            <person name="Andreopoulos B."/>
            <person name="Baker S."/>
            <person name="Barry K."/>
            <person name="Bills G."/>
            <person name="Bluhm B."/>
            <person name="Cannon C."/>
            <person name="Castanera R."/>
            <person name="Culley D."/>
            <person name="Daum C."/>
            <person name="Ezra D."/>
            <person name="Gonzalez J."/>
            <person name="Henrissat B."/>
            <person name="Kuo A."/>
            <person name="Liang C."/>
            <person name="Lipzen A."/>
            <person name="Lutzoni F."/>
            <person name="Magnuson J."/>
            <person name="Mondo S."/>
            <person name="Nolan M."/>
            <person name="Ohm R."/>
            <person name="Pangilinan J."/>
            <person name="Park H.-J."/>
            <person name="Ramirez L."/>
            <person name="Alfaro M."/>
            <person name="Sun H."/>
            <person name="Tritt A."/>
            <person name="Yoshinaga Y."/>
            <person name="Zwiers L.-H."/>
            <person name="Turgeon B."/>
            <person name="Goodwin S."/>
            <person name="Spatafora J."/>
            <person name="Crous P."/>
            <person name="Grigoriev I."/>
        </authorList>
    </citation>
    <scope>NUCLEOTIDE SEQUENCE</scope>
    <source>
        <strain evidence="1">CBS 110217</strain>
    </source>
</reference>
<evidence type="ECO:0000313" key="1">
    <source>
        <dbReference type="EMBL" id="KAF2023700.1"/>
    </source>
</evidence>
<dbReference type="AlphaFoldDB" id="A0A9P4LFZ6"/>
<dbReference type="OrthoDB" id="2157530at2759"/>
<organism evidence="1 2">
    <name type="scientific">Setomelanomma holmii</name>
    <dbReference type="NCBI Taxonomy" id="210430"/>
    <lineage>
        <taxon>Eukaryota</taxon>
        <taxon>Fungi</taxon>
        <taxon>Dikarya</taxon>
        <taxon>Ascomycota</taxon>
        <taxon>Pezizomycotina</taxon>
        <taxon>Dothideomycetes</taxon>
        <taxon>Pleosporomycetidae</taxon>
        <taxon>Pleosporales</taxon>
        <taxon>Pleosporineae</taxon>
        <taxon>Phaeosphaeriaceae</taxon>
        <taxon>Setomelanomma</taxon>
    </lineage>
</organism>
<dbReference type="EMBL" id="ML978330">
    <property type="protein sequence ID" value="KAF2023700.1"/>
    <property type="molecule type" value="Genomic_DNA"/>
</dbReference>
<gene>
    <name evidence="1" type="ORF">EK21DRAFT_94714</name>
</gene>
<dbReference type="PANTHER" id="PTHR24148">
    <property type="entry name" value="ANKYRIN REPEAT DOMAIN-CONTAINING PROTEIN 39 HOMOLOG-RELATED"/>
    <property type="match status" value="1"/>
</dbReference>